<accession>A0ABY0JXQ0</accession>
<dbReference type="Proteomes" id="UP000195338">
    <property type="component" value="Unassembled WGS sequence"/>
</dbReference>
<name>A0ABY0JXQ0_9ENTR</name>
<proteinExistence type="predicted"/>
<reference evidence="1 2" key="1">
    <citation type="submission" date="2016-04" db="EMBL/GenBank/DDBJ databases">
        <authorList>
            <person name="Mornico D."/>
        </authorList>
    </citation>
    <scope>NUCLEOTIDE SEQUENCE [LARGE SCALE GENOMIC DNA]</scope>
    <source>
        <strain evidence="1 2">A121</strain>
    </source>
</reference>
<sequence>MLIAAQCETKLKTAALVHNTFNEVGRIGGFFFTASCTALVTRYSPEARENSTWKALIFLQNTGFIAKANQLCCR</sequence>
<comment type="caution">
    <text evidence="1">The sequence shown here is derived from an EMBL/GenBank/DDBJ whole genome shotgun (WGS) entry which is preliminary data.</text>
</comment>
<dbReference type="EMBL" id="FLUX01000007">
    <property type="protein sequence ID" value="SCA75011.1"/>
    <property type="molecule type" value="Genomic_DNA"/>
</dbReference>
<organism evidence="1 2">
    <name type="scientific">Citrobacter europaeus</name>
    <dbReference type="NCBI Taxonomy" id="1914243"/>
    <lineage>
        <taxon>Bacteria</taxon>
        <taxon>Pseudomonadati</taxon>
        <taxon>Pseudomonadota</taxon>
        <taxon>Gammaproteobacteria</taxon>
        <taxon>Enterobacterales</taxon>
        <taxon>Enterobacteriaceae</taxon>
        <taxon>Citrobacter</taxon>
    </lineage>
</organism>
<evidence type="ECO:0000313" key="2">
    <source>
        <dbReference type="Proteomes" id="UP000195338"/>
    </source>
</evidence>
<keyword evidence="2" id="KW-1185">Reference proteome</keyword>
<evidence type="ECO:0000313" key="1">
    <source>
        <dbReference type="EMBL" id="SCA75011.1"/>
    </source>
</evidence>
<gene>
    <name evidence="1" type="ORF">BN4901_0876</name>
</gene>
<protein>
    <submittedName>
        <fullName evidence="1">Uncharacterized protein</fullName>
    </submittedName>
</protein>